<dbReference type="SUPFAM" id="SSF47144">
    <property type="entry name" value="HSC20 (HSCB), C-terminal oligomerisation domain"/>
    <property type="match status" value="1"/>
</dbReference>
<dbReference type="GO" id="GO:0051087">
    <property type="term" value="F:protein-folding chaperone binding"/>
    <property type="evidence" value="ECO:0007669"/>
    <property type="project" value="InterPro"/>
</dbReference>
<dbReference type="PANTHER" id="PTHR14021:SF15">
    <property type="entry name" value="IRON-SULFUR CLUSTER CO-CHAPERONE PROTEIN HSCB"/>
    <property type="match status" value="1"/>
</dbReference>
<keyword evidence="6" id="KW-1185">Reference proteome</keyword>
<dbReference type="PANTHER" id="PTHR14021">
    <property type="entry name" value="IRON-SULFUR CLUSTER CO-CHAPERONE PROTEIN HSCB"/>
    <property type="match status" value="1"/>
</dbReference>
<dbReference type="GO" id="GO:0051259">
    <property type="term" value="P:protein complex oligomerization"/>
    <property type="evidence" value="ECO:0007669"/>
    <property type="project" value="InterPro"/>
</dbReference>
<keyword evidence="2" id="KW-0143">Chaperone</keyword>
<dbReference type="InterPro" id="IPR036869">
    <property type="entry name" value="J_dom_sf"/>
</dbReference>
<dbReference type="InterPro" id="IPR036386">
    <property type="entry name" value="HscB_C_sf"/>
</dbReference>
<sequence length="134" mass="15220">MIDACGEMQEAVDEAGTQSAHINKAYETLLSPLKRAEYLLSLRGLEIGETAKLEGNVDGQQDFIIEVMEAREELEEARSEEEIAEVRRRNKDRINLEVQAIEKAFAREDYDSALKSSIRLRYWEGIESAAKEKA</sequence>
<dbReference type="NCBIfam" id="TIGR00714">
    <property type="entry name" value="hscB"/>
    <property type="match status" value="1"/>
</dbReference>
<accession>A0A9P6AQ28</accession>
<keyword evidence="3" id="KW-0175">Coiled coil</keyword>
<dbReference type="Gene3D" id="1.20.1280.20">
    <property type="entry name" value="HscB, C-terminal domain"/>
    <property type="match status" value="1"/>
</dbReference>
<dbReference type="Gene3D" id="1.10.287.110">
    <property type="entry name" value="DnaJ domain"/>
    <property type="match status" value="1"/>
</dbReference>
<feature type="domain" description="Co-chaperone HscB C-terminal oligomerisation" evidence="4">
    <location>
        <begin position="61"/>
        <end position="131"/>
    </location>
</feature>
<comment type="similarity">
    <text evidence="1">Belongs to the HscB family.</text>
</comment>
<dbReference type="SUPFAM" id="SSF46565">
    <property type="entry name" value="Chaperone J-domain"/>
    <property type="match status" value="1"/>
</dbReference>
<dbReference type="GO" id="GO:0001671">
    <property type="term" value="F:ATPase activator activity"/>
    <property type="evidence" value="ECO:0007669"/>
    <property type="project" value="InterPro"/>
</dbReference>
<evidence type="ECO:0000313" key="5">
    <source>
        <dbReference type="EMBL" id="KAF9509355.1"/>
    </source>
</evidence>
<organism evidence="5 6">
    <name type="scientific">Hydnum rufescens UP504</name>
    <dbReference type="NCBI Taxonomy" id="1448309"/>
    <lineage>
        <taxon>Eukaryota</taxon>
        <taxon>Fungi</taxon>
        <taxon>Dikarya</taxon>
        <taxon>Basidiomycota</taxon>
        <taxon>Agaricomycotina</taxon>
        <taxon>Agaricomycetes</taxon>
        <taxon>Cantharellales</taxon>
        <taxon>Hydnaceae</taxon>
        <taxon>Hydnum</taxon>
    </lineage>
</organism>
<name>A0A9P6AQ28_9AGAM</name>
<feature type="coiled-coil region" evidence="3">
    <location>
        <begin position="60"/>
        <end position="89"/>
    </location>
</feature>
<dbReference type="Proteomes" id="UP000886523">
    <property type="component" value="Unassembled WGS sequence"/>
</dbReference>
<reference evidence="5" key="1">
    <citation type="journal article" date="2020" name="Nat. Commun.">
        <title>Large-scale genome sequencing of mycorrhizal fungi provides insights into the early evolution of symbiotic traits.</title>
        <authorList>
            <person name="Miyauchi S."/>
            <person name="Kiss E."/>
            <person name="Kuo A."/>
            <person name="Drula E."/>
            <person name="Kohler A."/>
            <person name="Sanchez-Garcia M."/>
            <person name="Morin E."/>
            <person name="Andreopoulos B."/>
            <person name="Barry K.W."/>
            <person name="Bonito G."/>
            <person name="Buee M."/>
            <person name="Carver A."/>
            <person name="Chen C."/>
            <person name="Cichocki N."/>
            <person name="Clum A."/>
            <person name="Culley D."/>
            <person name="Crous P.W."/>
            <person name="Fauchery L."/>
            <person name="Girlanda M."/>
            <person name="Hayes R.D."/>
            <person name="Keri Z."/>
            <person name="LaButti K."/>
            <person name="Lipzen A."/>
            <person name="Lombard V."/>
            <person name="Magnuson J."/>
            <person name="Maillard F."/>
            <person name="Murat C."/>
            <person name="Nolan M."/>
            <person name="Ohm R.A."/>
            <person name="Pangilinan J."/>
            <person name="Pereira M.F."/>
            <person name="Perotto S."/>
            <person name="Peter M."/>
            <person name="Pfister S."/>
            <person name="Riley R."/>
            <person name="Sitrit Y."/>
            <person name="Stielow J.B."/>
            <person name="Szollosi G."/>
            <person name="Zifcakova L."/>
            <person name="Stursova M."/>
            <person name="Spatafora J.W."/>
            <person name="Tedersoo L."/>
            <person name="Vaario L.M."/>
            <person name="Yamada A."/>
            <person name="Yan M."/>
            <person name="Wang P."/>
            <person name="Xu J."/>
            <person name="Bruns T."/>
            <person name="Baldrian P."/>
            <person name="Vilgalys R."/>
            <person name="Dunand C."/>
            <person name="Henrissat B."/>
            <person name="Grigoriev I.V."/>
            <person name="Hibbett D."/>
            <person name="Nagy L.G."/>
            <person name="Martin F.M."/>
        </authorList>
    </citation>
    <scope>NUCLEOTIDE SEQUENCE</scope>
    <source>
        <strain evidence="5">UP504</strain>
    </source>
</reference>
<dbReference type="GO" id="GO:0044571">
    <property type="term" value="P:[2Fe-2S] cluster assembly"/>
    <property type="evidence" value="ECO:0007669"/>
    <property type="project" value="InterPro"/>
</dbReference>
<dbReference type="OrthoDB" id="448954at2759"/>
<dbReference type="GO" id="GO:0005739">
    <property type="term" value="C:mitochondrion"/>
    <property type="evidence" value="ECO:0007669"/>
    <property type="project" value="TreeGrafter"/>
</dbReference>
<dbReference type="EMBL" id="MU129037">
    <property type="protein sequence ID" value="KAF9509355.1"/>
    <property type="molecule type" value="Genomic_DNA"/>
</dbReference>
<proteinExistence type="inferred from homology"/>
<protein>
    <recommendedName>
        <fullName evidence="4">Co-chaperone HscB C-terminal oligomerisation domain-containing protein</fullName>
    </recommendedName>
</protein>
<evidence type="ECO:0000313" key="6">
    <source>
        <dbReference type="Proteomes" id="UP000886523"/>
    </source>
</evidence>
<evidence type="ECO:0000256" key="1">
    <source>
        <dbReference type="ARBA" id="ARBA00010476"/>
    </source>
</evidence>
<comment type="caution">
    <text evidence="5">The sequence shown here is derived from an EMBL/GenBank/DDBJ whole genome shotgun (WGS) entry which is preliminary data.</text>
</comment>
<dbReference type="AlphaFoldDB" id="A0A9P6AQ28"/>
<dbReference type="InterPro" id="IPR009073">
    <property type="entry name" value="HscB_oligo_C"/>
</dbReference>
<evidence type="ECO:0000259" key="4">
    <source>
        <dbReference type="Pfam" id="PF07743"/>
    </source>
</evidence>
<evidence type="ECO:0000256" key="2">
    <source>
        <dbReference type="ARBA" id="ARBA00023186"/>
    </source>
</evidence>
<dbReference type="Pfam" id="PF07743">
    <property type="entry name" value="HSCB_C"/>
    <property type="match status" value="1"/>
</dbReference>
<gene>
    <name evidence="5" type="ORF">BS47DRAFT_1365327</name>
</gene>
<dbReference type="InterPro" id="IPR004640">
    <property type="entry name" value="HscB"/>
</dbReference>
<evidence type="ECO:0000256" key="3">
    <source>
        <dbReference type="SAM" id="Coils"/>
    </source>
</evidence>